<keyword evidence="1" id="KW-1133">Transmembrane helix</keyword>
<dbReference type="OrthoDB" id="1293009at2"/>
<evidence type="ECO:0000256" key="1">
    <source>
        <dbReference type="SAM" id="Phobius"/>
    </source>
</evidence>
<accession>A0A1M4ZPS3</accession>
<dbReference type="EMBL" id="FQUS01000006">
    <property type="protein sequence ID" value="SHF19991.1"/>
    <property type="molecule type" value="Genomic_DNA"/>
</dbReference>
<evidence type="ECO:0000313" key="2">
    <source>
        <dbReference type="EMBL" id="SHF19991.1"/>
    </source>
</evidence>
<sequence length="579" mass="66784">MLFKKNLSFRSSYAISYPFFFCVFIFSNIVVDGQQAWAQQLEENDIYREYLQTLTISGLLARPEEPFDLFNHEYSHLNRLDHLQQHPWSGAPNPIFHTGGTREKLSAPAGPGPENHFTIAPHDPRLRTYWQSLEPGGQHDGPVWQGRGFTSDWSGGFFLRYRFLSASLRPHLIFNQNRSFELSPYENNPNRSPYAYALGRIDWPQRFGNHSFWTADWGNSYLRADYRGWAAGISNEHMRWGPARRNAILMDSNGPGFRHFFISTSEPKDIYVGHLKTKLFWGKLMESDYFDNNPENDERYVSGLTLSVSPKPVPGLRVGLNRIFYEIIPPEGIPAGNLFKIFEAFTKTTLTDESNISGNDQSDQLISLFGQWVFPESGLEIYGEWARTDHSWDWRDFVTEPSHSRGYTLGLQKTFDLSSKKIVSVTTELTQLEASKSGAFRGYAPFYVHSRSPQGYTNRGQLMGAAIGPGSNSQYLGGSLYYDKGRINIFAQRVAKNNDFLYLSDAMLDEDIQNPNHNKYWLHNVEMRFGASVLFFYKQFETDIGITYRREINHDYIYENDQHHLGIKLSLRYRLSALR</sequence>
<reference evidence="2 3" key="1">
    <citation type="submission" date="2016-11" db="EMBL/GenBank/DDBJ databases">
        <authorList>
            <person name="Jaros S."/>
            <person name="Januszkiewicz K."/>
            <person name="Wedrychowicz H."/>
        </authorList>
    </citation>
    <scope>NUCLEOTIDE SEQUENCE [LARGE SCALE GENOMIC DNA]</scope>
    <source>
        <strain evidence="2 3">DSM 21986</strain>
    </source>
</reference>
<gene>
    <name evidence="2" type="ORF">SAMN05443144_10696</name>
</gene>
<keyword evidence="1" id="KW-0472">Membrane</keyword>
<feature type="transmembrane region" description="Helical" evidence="1">
    <location>
        <begin position="12"/>
        <end position="31"/>
    </location>
</feature>
<dbReference type="Pfam" id="PF14052">
    <property type="entry name" value="Caps_assemb_Wzi"/>
    <property type="match status" value="1"/>
</dbReference>
<dbReference type="Gene3D" id="2.40.160.130">
    <property type="entry name" value="Capsule assembly protein Wzi"/>
    <property type="match status" value="1"/>
</dbReference>
<dbReference type="InterPro" id="IPR026950">
    <property type="entry name" value="Caps_assemb_Wzi"/>
</dbReference>
<dbReference type="AlphaFoldDB" id="A0A1M4ZPS3"/>
<protein>
    <submittedName>
        <fullName evidence="2">Capsule assembly protein Wzi</fullName>
    </submittedName>
</protein>
<keyword evidence="3" id="KW-1185">Reference proteome</keyword>
<proteinExistence type="predicted"/>
<name>A0A1M4ZPS3_9BACT</name>
<evidence type="ECO:0000313" key="3">
    <source>
        <dbReference type="Proteomes" id="UP000184041"/>
    </source>
</evidence>
<dbReference type="Proteomes" id="UP000184041">
    <property type="component" value="Unassembled WGS sequence"/>
</dbReference>
<keyword evidence="1" id="KW-0812">Transmembrane</keyword>
<organism evidence="2 3">
    <name type="scientific">Fodinibius roseus</name>
    <dbReference type="NCBI Taxonomy" id="1194090"/>
    <lineage>
        <taxon>Bacteria</taxon>
        <taxon>Pseudomonadati</taxon>
        <taxon>Balneolota</taxon>
        <taxon>Balneolia</taxon>
        <taxon>Balneolales</taxon>
        <taxon>Balneolaceae</taxon>
        <taxon>Fodinibius</taxon>
    </lineage>
</organism>
<dbReference type="InterPro" id="IPR038636">
    <property type="entry name" value="Wzi_sf"/>
</dbReference>